<accession>A0A1C6G3M1</accession>
<reference evidence="3" key="1">
    <citation type="submission" date="2015-09" db="EMBL/GenBank/DDBJ databases">
        <authorList>
            <consortium name="Pathogen Informatics"/>
        </authorList>
    </citation>
    <scope>NUCLEOTIDE SEQUENCE</scope>
    <source>
        <strain evidence="3">2789STDY5834896</strain>
    </source>
</reference>
<gene>
    <name evidence="3" type="ORF">SAMEA3545359_00217</name>
</gene>
<dbReference type="CDD" id="cd02440">
    <property type="entry name" value="AdoMet_MTases"/>
    <property type="match status" value="1"/>
</dbReference>
<dbReference type="PANTHER" id="PTHR43861">
    <property type="entry name" value="TRANS-ACONITATE 2-METHYLTRANSFERASE-RELATED"/>
    <property type="match status" value="1"/>
</dbReference>
<evidence type="ECO:0000256" key="1">
    <source>
        <dbReference type="ARBA" id="ARBA00022679"/>
    </source>
</evidence>
<proteinExistence type="predicted"/>
<dbReference type="InterPro" id="IPR041698">
    <property type="entry name" value="Methyltransf_25"/>
</dbReference>
<dbReference type="InterPro" id="IPR016461">
    <property type="entry name" value="COMT-like"/>
</dbReference>
<dbReference type="EMBL" id="FMHG01000001">
    <property type="protein sequence ID" value="SCJ39892.1"/>
    <property type="molecule type" value="Genomic_DNA"/>
</dbReference>
<name>A0A1C6G3M1_9FIRM</name>
<feature type="domain" description="Methyltransferase" evidence="2">
    <location>
        <begin position="72"/>
        <end position="165"/>
    </location>
</feature>
<dbReference type="InterPro" id="IPR029063">
    <property type="entry name" value="SAM-dependent_MTases_sf"/>
</dbReference>
<dbReference type="Gene3D" id="3.40.50.150">
    <property type="entry name" value="Vaccinia Virus protein VP39"/>
    <property type="match status" value="1"/>
</dbReference>
<evidence type="ECO:0000259" key="2">
    <source>
        <dbReference type="Pfam" id="PF13649"/>
    </source>
</evidence>
<dbReference type="Pfam" id="PF13649">
    <property type="entry name" value="Methyltransf_25"/>
    <property type="match status" value="1"/>
</dbReference>
<organism evidence="3">
    <name type="scientific">uncultured Anaerotruncus sp</name>
    <dbReference type="NCBI Taxonomy" id="905011"/>
    <lineage>
        <taxon>Bacteria</taxon>
        <taxon>Bacillati</taxon>
        <taxon>Bacillota</taxon>
        <taxon>Clostridia</taxon>
        <taxon>Eubacteriales</taxon>
        <taxon>Oscillospiraceae</taxon>
        <taxon>Anaerotruncus</taxon>
        <taxon>environmental samples</taxon>
    </lineage>
</organism>
<keyword evidence="1 3" id="KW-0808">Transferase</keyword>
<sequence length="241" mass="28857">MLESKTRTKEETERYMYELRDWLKQERNTPIEEMTDFFSKRMDIYEKVHLEHWEKEYAHIADYFDGALHALLDIGCGTGLELEAIYQRFPKARVTGIDLSEDMLKKLQAKYRDKDIELILSDYFKYPFGRERYDAALSFETLHHFKYEKKQKIYDKLFQAIKQDGYYIECDYIACSDEEETLCLEQCAYKRRVNNIPDDVFIHIDIPLTLEHQIELMENAGFNDIKVLYENCGTMIIKAKK</sequence>
<dbReference type="PANTHER" id="PTHR43861:SF3">
    <property type="entry name" value="PUTATIVE (AFU_ORTHOLOGUE AFUA_2G14390)-RELATED"/>
    <property type="match status" value="1"/>
</dbReference>
<dbReference type="PROSITE" id="PS51683">
    <property type="entry name" value="SAM_OMT_II"/>
    <property type="match status" value="1"/>
</dbReference>
<evidence type="ECO:0000313" key="3">
    <source>
        <dbReference type="EMBL" id="SCJ39892.1"/>
    </source>
</evidence>
<dbReference type="AlphaFoldDB" id="A0A1C6G3M1"/>
<dbReference type="GO" id="GO:0032259">
    <property type="term" value="P:methylation"/>
    <property type="evidence" value="ECO:0007669"/>
    <property type="project" value="UniProtKB-KW"/>
</dbReference>
<dbReference type="GO" id="GO:0008168">
    <property type="term" value="F:methyltransferase activity"/>
    <property type="evidence" value="ECO:0007669"/>
    <property type="project" value="UniProtKB-KW"/>
</dbReference>
<keyword evidence="3" id="KW-0489">Methyltransferase</keyword>
<dbReference type="SUPFAM" id="SSF53335">
    <property type="entry name" value="S-adenosyl-L-methionine-dependent methyltransferases"/>
    <property type="match status" value="1"/>
</dbReference>
<protein>
    <submittedName>
        <fullName evidence="3">Trans-aconitate methyltransferase</fullName>
    </submittedName>
</protein>